<evidence type="ECO:0000313" key="3">
    <source>
        <dbReference type="EMBL" id="TPX30554.1"/>
    </source>
</evidence>
<dbReference type="GO" id="GO:0005829">
    <property type="term" value="C:cytosol"/>
    <property type="evidence" value="ECO:0007669"/>
    <property type="project" value="TreeGrafter"/>
</dbReference>
<evidence type="ECO:0000256" key="2">
    <source>
        <dbReference type="SAM" id="MobiDB-lite"/>
    </source>
</evidence>
<dbReference type="GeneID" id="42007116"/>
<evidence type="ECO:0000256" key="1">
    <source>
        <dbReference type="ARBA" id="ARBA00006888"/>
    </source>
</evidence>
<sequence>MPLEPISTDVNTSSTTRASSLPSPPISSASSSPASQQSQQSSTGSPQQYYSSRYHMGINVGMNLMNYLSPHHMSASSSPSSRTHHGSTQTFIPRAIQHSGSQGAAERERDYTTFVNSPSGGAHTTSTTSGGGTRDTWLPRTVIEYTSSSRTSGRISAQDMYPESFDPANIRPQFRSKVVCELKCRYCTSTVCKRGMKAILLADMNVELYSTDLPPFGVQLVNEDYQTRNCHCRIRDVACLGCGNVLGYHVTQPCPSCMDACNNGHFWMLHTSEVESSDRLTTGSNGLPRPMLWAHLPGIDKEKIDEPTEQYDRMCR</sequence>
<dbReference type="AlphaFoldDB" id="A0A507BXP0"/>
<dbReference type="EMBL" id="QEAO01000064">
    <property type="protein sequence ID" value="TPX30554.1"/>
    <property type="molecule type" value="Genomic_DNA"/>
</dbReference>
<dbReference type="Proteomes" id="UP000319731">
    <property type="component" value="Unassembled WGS sequence"/>
</dbReference>
<dbReference type="PANTHER" id="PTHR31841">
    <property type="entry name" value="PROTEIN FAM72A-RELATED"/>
    <property type="match status" value="1"/>
</dbReference>
<name>A0A507BXP0_9FUNG</name>
<comment type="similarity">
    <text evidence="1">Belongs to the FAM72 family.</text>
</comment>
<dbReference type="RefSeq" id="XP_031022193.1">
    <property type="nucleotide sequence ID" value="XM_031171819.1"/>
</dbReference>
<gene>
    <name evidence="3" type="ORF">SmJEL517_g05893</name>
</gene>
<feature type="region of interest" description="Disordered" evidence="2">
    <location>
        <begin position="1"/>
        <end position="49"/>
    </location>
</feature>
<dbReference type="Pfam" id="PF14976">
    <property type="entry name" value="YPEH2ZP"/>
    <property type="match status" value="1"/>
</dbReference>
<evidence type="ECO:0000313" key="4">
    <source>
        <dbReference type="Proteomes" id="UP000319731"/>
    </source>
</evidence>
<feature type="compositionally biased region" description="Low complexity" evidence="2">
    <location>
        <begin position="117"/>
        <end position="128"/>
    </location>
</feature>
<dbReference type="InterPro" id="IPR026768">
    <property type="entry name" value="YPEH2ZP"/>
</dbReference>
<feature type="compositionally biased region" description="Polar residues" evidence="2">
    <location>
        <begin position="8"/>
        <end position="18"/>
    </location>
</feature>
<keyword evidence="4" id="KW-1185">Reference proteome</keyword>
<organism evidence="3 4">
    <name type="scientific">Synchytrium microbalum</name>
    <dbReference type="NCBI Taxonomy" id="1806994"/>
    <lineage>
        <taxon>Eukaryota</taxon>
        <taxon>Fungi</taxon>
        <taxon>Fungi incertae sedis</taxon>
        <taxon>Chytridiomycota</taxon>
        <taxon>Chytridiomycota incertae sedis</taxon>
        <taxon>Chytridiomycetes</taxon>
        <taxon>Synchytriales</taxon>
        <taxon>Synchytriaceae</taxon>
        <taxon>Synchytrium</taxon>
    </lineage>
</organism>
<protein>
    <recommendedName>
        <fullName evidence="5">Protein FAM72</fullName>
    </recommendedName>
</protein>
<accession>A0A507BXP0</accession>
<evidence type="ECO:0008006" key="5">
    <source>
        <dbReference type="Google" id="ProtNLM"/>
    </source>
</evidence>
<feature type="compositionally biased region" description="Low complexity" evidence="2">
    <location>
        <begin position="26"/>
        <end position="49"/>
    </location>
</feature>
<proteinExistence type="inferred from homology"/>
<feature type="region of interest" description="Disordered" evidence="2">
    <location>
        <begin position="114"/>
        <end position="136"/>
    </location>
</feature>
<dbReference type="OrthoDB" id="2526683at2759"/>
<comment type="caution">
    <text evidence="3">The sequence shown here is derived from an EMBL/GenBank/DDBJ whole genome shotgun (WGS) entry which is preliminary data.</text>
</comment>
<reference evidence="3 4" key="1">
    <citation type="journal article" date="2019" name="Sci. Rep.">
        <title>Comparative genomics of chytrid fungi reveal insights into the obligate biotrophic and pathogenic lifestyle of Synchytrium endobioticum.</title>
        <authorList>
            <person name="van de Vossenberg B.T.L.H."/>
            <person name="Warris S."/>
            <person name="Nguyen H.D.T."/>
            <person name="van Gent-Pelzer M.P.E."/>
            <person name="Joly D.L."/>
            <person name="van de Geest H.C."/>
            <person name="Bonants P.J.M."/>
            <person name="Smith D.S."/>
            <person name="Levesque C.A."/>
            <person name="van der Lee T.A.J."/>
        </authorList>
    </citation>
    <scope>NUCLEOTIDE SEQUENCE [LARGE SCALE GENOMIC DNA]</scope>
    <source>
        <strain evidence="3 4">JEL517</strain>
    </source>
</reference>
<dbReference type="PANTHER" id="PTHR31841:SF1">
    <property type="entry name" value="PROTEIN FAM72A-RELATED"/>
    <property type="match status" value="1"/>
</dbReference>